<reference evidence="4 5" key="1">
    <citation type="journal article" date="2012" name="J. Bacteriol.">
        <title>Genome Sequence of Strain IMCC14465, Isolated from the East Sea, Belonging to the PS1 Clade of Alphaproteobacteria.</title>
        <authorList>
            <person name="Yang S.J."/>
            <person name="Kang I."/>
            <person name="Cho J.C."/>
        </authorList>
    </citation>
    <scope>NUCLEOTIDE SEQUENCE [LARGE SCALE GENOMIC DNA]</scope>
    <source>
        <strain evidence="4 5">IMCC14465</strain>
    </source>
</reference>
<proteinExistence type="inferred from homology"/>
<keyword evidence="2" id="KW-0560">Oxidoreductase</keyword>
<comment type="caution">
    <text evidence="4">The sequence shown here is derived from an EMBL/GenBank/DDBJ whole genome shotgun (WGS) entry which is preliminary data.</text>
</comment>
<comment type="similarity">
    <text evidence="1">Belongs to the nitroreductase family.</text>
</comment>
<dbReference type="Pfam" id="PF00881">
    <property type="entry name" value="Nitroreductase"/>
    <property type="match status" value="1"/>
</dbReference>
<keyword evidence="5" id="KW-1185">Reference proteome</keyword>
<dbReference type="Gene3D" id="3.40.109.10">
    <property type="entry name" value="NADH Oxidase"/>
    <property type="match status" value="1"/>
</dbReference>
<dbReference type="GO" id="GO:0016491">
    <property type="term" value="F:oxidoreductase activity"/>
    <property type="evidence" value="ECO:0007669"/>
    <property type="project" value="UniProtKB-KW"/>
</dbReference>
<feature type="domain" description="Nitroreductase" evidence="3">
    <location>
        <begin position="8"/>
        <end position="198"/>
    </location>
</feature>
<evidence type="ECO:0000259" key="3">
    <source>
        <dbReference type="Pfam" id="PF00881"/>
    </source>
</evidence>
<sequence length="223" mass="25396">MTTVSEAILSRRSIRSFLDKPVPPDLISKIITQAARAPSGGNLQPWYVDIVTEDSHKRLLDLIQTKIASNPTGETKHYDFYPSDLPDKYTNRRRATGAGLYEAMGIAYDDKEARWDAMKLNWAFFGAPVGLFFSIDKFMGKNQWCHLGMLMQNISLLAIENGLATCMQEAWAVYSDTMHEFLNLPEERIFYCGMALGYEDKNAPVNKFITKRENITEFVSFID</sequence>
<dbReference type="CDD" id="cd02136">
    <property type="entry name" value="PnbA_NfnB-like"/>
    <property type="match status" value="1"/>
</dbReference>
<dbReference type="eggNOG" id="COG0778">
    <property type="taxonomic scope" value="Bacteria"/>
</dbReference>
<gene>
    <name evidence="4" type="ORF">IMCC14465_05200</name>
</gene>
<evidence type="ECO:0000256" key="1">
    <source>
        <dbReference type="ARBA" id="ARBA00007118"/>
    </source>
</evidence>
<accession>J9DJN1</accession>
<name>J9DJN1_9PROT</name>
<dbReference type="EMBL" id="ALYF01000002">
    <property type="protein sequence ID" value="EJW22126.1"/>
    <property type="molecule type" value="Genomic_DNA"/>
</dbReference>
<dbReference type="InterPro" id="IPR000415">
    <property type="entry name" value="Nitroreductase-like"/>
</dbReference>
<evidence type="ECO:0000313" key="4">
    <source>
        <dbReference type="EMBL" id="EJW22126.1"/>
    </source>
</evidence>
<dbReference type="Proteomes" id="UP000004836">
    <property type="component" value="Unassembled WGS sequence"/>
</dbReference>
<organism evidence="4 5">
    <name type="scientific">alpha proteobacterium IMCC14465</name>
    <dbReference type="NCBI Taxonomy" id="1220535"/>
    <lineage>
        <taxon>Bacteria</taxon>
        <taxon>Pseudomonadati</taxon>
        <taxon>Pseudomonadota</taxon>
        <taxon>Alphaproteobacteria</taxon>
        <taxon>PS1 clade</taxon>
    </lineage>
</organism>
<evidence type="ECO:0000313" key="5">
    <source>
        <dbReference type="Proteomes" id="UP000004836"/>
    </source>
</evidence>
<protein>
    <recommendedName>
        <fullName evidence="3">Nitroreductase domain-containing protein</fullName>
    </recommendedName>
</protein>
<dbReference type="PANTHER" id="PTHR43673:SF10">
    <property type="entry name" value="NADH DEHYDROGENASE_NAD(P)H NITROREDUCTASE XCC3605-RELATED"/>
    <property type="match status" value="1"/>
</dbReference>
<evidence type="ECO:0000256" key="2">
    <source>
        <dbReference type="ARBA" id="ARBA00023002"/>
    </source>
</evidence>
<dbReference type="SUPFAM" id="SSF55469">
    <property type="entry name" value="FMN-dependent nitroreductase-like"/>
    <property type="match status" value="1"/>
</dbReference>
<dbReference type="STRING" id="1220535.IMCC14465_05200"/>
<dbReference type="AlphaFoldDB" id="J9DJN1"/>
<dbReference type="InterPro" id="IPR029479">
    <property type="entry name" value="Nitroreductase"/>
</dbReference>
<dbReference type="OrthoDB" id="9802510at2"/>
<dbReference type="PANTHER" id="PTHR43673">
    <property type="entry name" value="NAD(P)H NITROREDUCTASE YDGI-RELATED"/>
    <property type="match status" value="1"/>
</dbReference>